<name>A0A1J5FKF9_9BACT</name>
<dbReference type="Gene3D" id="3.30.2310.20">
    <property type="entry name" value="RelE-like"/>
    <property type="match status" value="1"/>
</dbReference>
<dbReference type="SUPFAM" id="SSF143011">
    <property type="entry name" value="RelE-like"/>
    <property type="match status" value="1"/>
</dbReference>
<dbReference type="AlphaFoldDB" id="A0A1J5FKF9"/>
<proteinExistence type="inferred from homology"/>
<comment type="similarity">
    <text evidence="1">Belongs to the RelE toxin family.</text>
</comment>
<evidence type="ECO:0000313" key="3">
    <source>
        <dbReference type="Proteomes" id="UP000183922"/>
    </source>
</evidence>
<sequence>MYEIKFRKSVKKDFKKLDSGAREMIVGEILPALSLNPRQGERLRIKKISLWKFGFSFQGIEYRIIYDIYEQELVILVIMIGNRENFYKKLNLRLR</sequence>
<dbReference type="PANTHER" id="PTHR35601:SF1">
    <property type="entry name" value="TOXIN RELE"/>
    <property type="match status" value="1"/>
</dbReference>
<dbReference type="EMBL" id="MNYR01000002">
    <property type="protein sequence ID" value="OIP56935.1"/>
    <property type="molecule type" value="Genomic_DNA"/>
</dbReference>
<dbReference type="STRING" id="1805236.AUK13_00050"/>
<evidence type="ECO:0008006" key="4">
    <source>
        <dbReference type="Google" id="ProtNLM"/>
    </source>
</evidence>
<dbReference type="InterPro" id="IPR035093">
    <property type="entry name" value="RelE/ParE_toxin_dom_sf"/>
</dbReference>
<reference evidence="2 3" key="1">
    <citation type="journal article" date="2016" name="Environ. Microbiol.">
        <title>Genomic resolution of a cold subsurface aquifer community provides metabolic insights for novel microbes adapted to high CO concentrations.</title>
        <authorList>
            <person name="Probst A.J."/>
            <person name="Castelle C.J."/>
            <person name="Singh A."/>
            <person name="Brown C.T."/>
            <person name="Anantharaman K."/>
            <person name="Sharon I."/>
            <person name="Hug L.A."/>
            <person name="Burstein D."/>
            <person name="Emerson J.B."/>
            <person name="Thomas B.C."/>
            <person name="Banfield J.F."/>
        </authorList>
    </citation>
    <scope>NUCLEOTIDE SEQUENCE [LARGE SCALE GENOMIC DNA]</scope>
    <source>
        <strain evidence="2">CG2_30_39_24</strain>
    </source>
</reference>
<protein>
    <recommendedName>
        <fullName evidence="4">Addiction module toxin RelE</fullName>
    </recommendedName>
</protein>
<gene>
    <name evidence="2" type="ORF">AUK13_00050</name>
</gene>
<dbReference type="InterPro" id="IPR031552">
    <property type="entry name" value="ParE-like_toxin"/>
</dbReference>
<evidence type="ECO:0000256" key="1">
    <source>
        <dbReference type="ARBA" id="ARBA00006226"/>
    </source>
</evidence>
<evidence type="ECO:0000313" key="2">
    <source>
        <dbReference type="EMBL" id="OIP56935.1"/>
    </source>
</evidence>
<comment type="caution">
    <text evidence="2">The sequence shown here is derived from an EMBL/GenBank/DDBJ whole genome shotgun (WGS) entry which is preliminary data.</text>
</comment>
<accession>A0A1J5FKF9</accession>
<dbReference type="PANTHER" id="PTHR35601">
    <property type="entry name" value="TOXIN RELE"/>
    <property type="match status" value="1"/>
</dbReference>
<dbReference type="Pfam" id="PF15781">
    <property type="entry name" value="ParE-like_toxin"/>
    <property type="match status" value="1"/>
</dbReference>
<organism evidence="2 3">
    <name type="scientific">Candidatus Kuenenbacteria bacterium CG2_30_39_24</name>
    <dbReference type="NCBI Taxonomy" id="1805236"/>
    <lineage>
        <taxon>Bacteria</taxon>
        <taxon>Candidatus Kueneniibacteriota</taxon>
    </lineage>
</organism>
<dbReference type="Proteomes" id="UP000183922">
    <property type="component" value="Unassembled WGS sequence"/>
</dbReference>